<dbReference type="EMBL" id="BARS01016861">
    <property type="protein sequence ID" value="GAF91552.1"/>
    <property type="molecule type" value="Genomic_DNA"/>
</dbReference>
<accession>X0TTQ4</accession>
<organism evidence="1">
    <name type="scientific">marine sediment metagenome</name>
    <dbReference type="NCBI Taxonomy" id="412755"/>
    <lineage>
        <taxon>unclassified sequences</taxon>
        <taxon>metagenomes</taxon>
        <taxon>ecological metagenomes</taxon>
    </lineage>
</organism>
<feature type="non-terminal residue" evidence="1">
    <location>
        <position position="194"/>
    </location>
</feature>
<dbReference type="InterPro" id="IPR011050">
    <property type="entry name" value="Pectin_lyase_fold/virulence"/>
</dbReference>
<name>X0TTQ4_9ZZZZ</name>
<reference evidence="1" key="1">
    <citation type="journal article" date="2014" name="Front. Microbiol.">
        <title>High frequency of phylogenetically diverse reductive dehalogenase-homologous genes in deep subseafloor sedimentary metagenomes.</title>
        <authorList>
            <person name="Kawai M."/>
            <person name="Futagami T."/>
            <person name="Toyoda A."/>
            <person name="Takaki Y."/>
            <person name="Nishi S."/>
            <person name="Hori S."/>
            <person name="Arai W."/>
            <person name="Tsubouchi T."/>
            <person name="Morono Y."/>
            <person name="Uchiyama I."/>
            <person name="Ito T."/>
            <person name="Fujiyama A."/>
            <person name="Inagaki F."/>
            <person name="Takami H."/>
        </authorList>
    </citation>
    <scope>NUCLEOTIDE SEQUENCE</scope>
    <source>
        <strain evidence="1">Expedition CK06-06</strain>
    </source>
</reference>
<proteinExistence type="predicted"/>
<sequence length="194" mass="22117">MFKNFFRRENLITEKVIFVGVKKDYGSIQSAIKAAEVGDIIAIDPDIYKENVVINKLVHLRANIDNPEKGKVVIHGRDNIPLVFDYLPVQKETIYVEGLKLVRNAGSCQKLCLIANSNFDLSIIFNRCRILAGVVQYPISISDHICTDRVIIEQCYLERGRSYLSRFVSVRNNYSAIIKTELNTSFVSNLCKDR</sequence>
<comment type="caution">
    <text evidence="1">The sequence shown here is derived from an EMBL/GenBank/DDBJ whole genome shotgun (WGS) entry which is preliminary data.</text>
</comment>
<evidence type="ECO:0000313" key="1">
    <source>
        <dbReference type="EMBL" id="GAF91552.1"/>
    </source>
</evidence>
<dbReference type="Gene3D" id="2.160.20.10">
    <property type="entry name" value="Single-stranded right-handed beta-helix, Pectin lyase-like"/>
    <property type="match status" value="1"/>
</dbReference>
<protein>
    <submittedName>
        <fullName evidence="1">Uncharacterized protein</fullName>
    </submittedName>
</protein>
<dbReference type="SUPFAM" id="SSF51126">
    <property type="entry name" value="Pectin lyase-like"/>
    <property type="match status" value="1"/>
</dbReference>
<dbReference type="AlphaFoldDB" id="X0TTQ4"/>
<gene>
    <name evidence="1" type="ORF">S01H1_27659</name>
</gene>
<dbReference type="InterPro" id="IPR012334">
    <property type="entry name" value="Pectin_lyas_fold"/>
</dbReference>